<reference evidence="3" key="1">
    <citation type="journal article" date="2014" name="Int. J. Syst. Evol. Microbiol.">
        <title>Complete genome sequence of Corynebacterium casei LMG S-19264T (=DSM 44701T), isolated from a smear-ripened cheese.</title>
        <authorList>
            <consortium name="US DOE Joint Genome Institute (JGI-PGF)"/>
            <person name="Walter F."/>
            <person name="Albersmeier A."/>
            <person name="Kalinowski J."/>
            <person name="Ruckert C."/>
        </authorList>
    </citation>
    <scope>NUCLEOTIDE SEQUENCE</scope>
    <source>
        <strain evidence="3">JCM 4834</strain>
    </source>
</reference>
<keyword evidence="5" id="KW-1185">Reference proteome</keyword>
<dbReference type="KEGG" id="ssub:CP968_31340"/>
<proteinExistence type="predicted"/>
<dbReference type="Pfam" id="PF18970">
    <property type="entry name" value="DUF5709"/>
    <property type="match status" value="1"/>
</dbReference>
<dbReference type="Proteomes" id="UP000326831">
    <property type="component" value="Chromosome"/>
</dbReference>
<reference evidence="3" key="3">
    <citation type="submission" date="2020-09" db="EMBL/GenBank/DDBJ databases">
        <authorList>
            <person name="Sun Q."/>
            <person name="Ohkuma M."/>
        </authorList>
    </citation>
    <scope>NUCLEOTIDE SEQUENCE</scope>
    <source>
        <strain evidence="3">JCM 4834</strain>
    </source>
</reference>
<protein>
    <recommendedName>
        <fullName evidence="2">DUF5709 domain-containing protein</fullName>
    </recommendedName>
</protein>
<dbReference type="OrthoDB" id="3212066at2"/>
<reference evidence="4 5" key="2">
    <citation type="submission" date="2017-09" db="EMBL/GenBank/DDBJ databases">
        <authorList>
            <person name="Lee N."/>
            <person name="Cho B.-K."/>
        </authorList>
    </citation>
    <scope>NUCLEOTIDE SEQUENCE [LARGE SCALE GENOMIC DNA]</scope>
    <source>
        <strain evidence="4 5">ATCC 27467</strain>
    </source>
</reference>
<accession>A0A5P2USM5</accession>
<feature type="region of interest" description="Disordered" evidence="1">
    <location>
        <begin position="1"/>
        <end position="120"/>
    </location>
</feature>
<evidence type="ECO:0000256" key="1">
    <source>
        <dbReference type="SAM" id="MobiDB-lite"/>
    </source>
</evidence>
<evidence type="ECO:0000259" key="2">
    <source>
        <dbReference type="Pfam" id="PF18970"/>
    </source>
</evidence>
<dbReference type="InterPro" id="IPR043763">
    <property type="entry name" value="DUF5709"/>
</dbReference>
<gene>
    <name evidence="4" type="ORF">CP968_31340</name>
    <name evidence="3" type="ORF">GCM10010371_60350</name>
</gene>
<name>A0A5P2USM5_9ACTN</name>
<feature type="compositionally biased region" description="Basic and acidic residues" evidence="1">
    <location>
        <begin position="51"/>
        <end position="78"/>
    </location>
</feature>
<dbReference type="AlphaFoldDB" id="A0A5P2USM5"/>
<feature type="domain" description="DUF5709" evidence="2">
    <location>
        <begin position="102"/>
        <end position="147"/>
    </location>
</feature>
<evidence type="ECO:0000313" key="5">
    <source>
        <dbReference type="Proteomes" id="UP000326831"/>
    </source>
</evidence>
<feature type="compositionally biased region" description="Basic and acidic residues" evidence="1">
    <location>
        <begin position="1"/>
        <end position="10"/>
    </location>
</feature>
<evidence type="ECO:0000313" key="3">
    <source>
        <dbReference type="EMBL" id="GGZ92445.1"/>
    </source>
</evidence>
<dbReference type="EMBL" id="BMVX01000032">
    <property type="protein sequence ID" value="GGZ92445.1"/>
    <property type="molecule type" value="Genomic_DNA"/>
</dbReference>
<organism evidence="4 5">
    <name type="scientific">Streptomyces subrutilus</name>
    <dbReference type="NCBI Taxonomy" id="36818"/>
    <lineage>
        <taxon>Bacteria</taxon>
        <taxon>Bacillati</taxon>
        <taxon>Actinomycetota</taxon>
        <taxon>Actinomycetes</taxon>
        <taxon>Kitasatosporales</taxon>
        <taxon>Streptomycetaceae</taxon>
        <taxon>Streptomyces</taxon>
    </lineage>
</organism>
<dbReference type="EMBL" id="CP023701">
    <property type="protein sequence ID" value="QEU82168.1"/>
    <property type="molecule type" value="Genomic_DNA"/>
</dbReference>
<sequence length="153" mass="15890">MSGSDARGDDVYQPQPEDERSEVQPDMDDSVGEPDTDALLDQGYSPPEKPYASDRHATTGAEQREGESLDERLAREVPDEQPPPGDGIGDLAGGAGEPVDPQAGGARAGRLAPATDAPHENNVLARDVGIDAGAASAEEAAVHVIDDPDGERP</sequence>
<feature type="compositionally biased region" description="Acidic residues" evidence="1">
    <location>
        <begin position="25"/>
        <end position="38"/>
    </location>
</feature>
<dbReference type="Proteomes" id="UP000634660">
    <property type="component" value="Unassembled WGS sequence"/>
</dbReference>
<evidence type="ECO:0000313" key="4">
    <source>
        <dbReference type="EMBL" id="QEU82168.1"/>
    </source>
</evidence>
<feature type="compositionally biased region" description="Gly residues" evidence="1">
    <location>
        <begin position="86"/>
        <end position="96"/>
    </location>
</feature>
<dbReference type="RefSeq" id="WP_150521178.1">
    <property type="nucleotide sequence ID" value="NZ_BMVX01000032.1"/>
</dbReference>